<organism evidence="1 2">
    <name type="scientific">Bailinhaonella thermotolerans</name>
    <dbReference type="NCBI Taxonomy" id="1070861"/>
    <lineage>
        <taxon>Bacteria</taxon>
        <taxon>Bacillati</taxon>
        <taxon>Actinomycetota</taxon>
        <taxon>Actinomycetes</taxon>
        <taxon>Streptosporangiales</taxon>
        <taxon>Streptosporangiaceae</taxon>
        <taxon>Bailinhaonella</taxon>
    </lineage>
</organism>
<protein>
    <submittedName>
        <fullName evidence="1">Uncharacterized protein</fullName>
    </submittedName>
</protein>
<dbReference type="EMBL" id="QZEY01000041">
    <property type="protein sequence ID" value="RJL19279.1"/>
    <property type="molecule type" value="Genomic_DNA"/>
</dbReference>
<dbReference type="SUPFAM" id="SSF88659">
    <property type="entry name" value="Sigma3 and sigma4 domains of RNA polymerase sigma factors"/>
    <property type="match status" value="1"/>
</dbReference>
<dbReference type="InterPro" id="IPR013324">
    <property type="entry name" value="RNA_pol_sigma_r3/r4-like"/>
</dbReference>
<gene>
    <name evidence="1" type="ORF">D5H75_40520</name>
</gene>
<dbReference type="AlphaFoldDB" id="A0A3A3ZZW2"/>
<proteinExistence type="predicted"/>
<evidence type="ECO:0000313" key="2">
    <source>
        <dbReference type="Proteomes" id="UP000265768"/>
    </source>
</evidence>
<comment type="caution">
    <text evidence="1">The sequence shown here is derived from an EMBL/GenBank/DDBJ whole genome shotgun (WGS) entry which is preliminary data.</text>
</comment>
<evidence type="ECO:0000313" key="1">
    <source>
        <dbReference type="EMBL" id="RJL19279.1"/>
    </source>
</evidence>
<reference evidence="1 2" key="1">
    <citation type="submission" date="2018-09" db="EMBL/GenBank/DDBJ databases">
        <title>YIM 75507 draft genome.</title>
        <authorList>
            <person name="Tang S."/>
            <person name="Feng Y."/>
        </authorList>
    </citation>
    <scope>NUCLEOTIDE SEQUENCE [LARGE SCALE GENOMIC DNA]</scope>
    <source>
        <strain evidence="1 2">YIM 75507</strain>
    </source>
</reference>
<dbReference type="Proteomes" id="UP000265768">
    <property type="component" value="Unassembled WGS sequence"/>
</dbReference>
<accession>A0A3A3ZZW2</accession>
<sequence>MRHHEGEHPDGFAGRRRRRDGGEDLVIGLPPAAAAVLGDDAADLARDLAEVLLALSEIRTGAWDERQESPHEDAGLPASRQRHHMTIALYLLDRQLLPRLQGIRTATLRLLRQHGYSHGEIAELMGVPRQTAVSRWRALEAAEPDEWERWARGQNPSPE</sequence>
<name>A0A3A3ZZW2_9ACTN</name>
<dbReference type="RefSeq" id="WP_119931955.1">
    <property type="nucleotide sequence ID" value="NZ_QZEY01000041.1"/>
</dbReference>
<keyword evidence="2" id="KW-1185">Reference proteome</keyword>
<dbReference type="InterPro" id="IPR036388">
    <property type="entry name" value="WH-like_DNA-bd_sf"/>
</dbReference>
<dbReference type="OrthoDB" id="3673675at2"/>
<dbReference type="Gene3D" id="1.10.10.10">
    <property type="entry name" value="Winged helix-like DNA-binding domain superfamily/Winged helix DNA-binding domain"/>
    <property type="match status" value="1"/>
</dbReference>